<reference evidence="2" key="1">
    <citation type="submission" date="2016-10" db="EMBL/GenBank/DDBJ databases">
        <authorList>
            <person name="de Groot N.N."/>
        </authorList>
    </citation>
    <scope>NUCLEOTIDE SEQUENCE</scope>
</reference>
<dbReference type="Gene3D" id="3.40.50.150">
    <property type="entry name" value="Vaccinia Virus protein VP39"/>
    <property type="match status" value="1"/>
</dbReference>
<evidence type="ECO:0000259" key="1">
    <source>
        <dbReference type="Pfam" id="PF08241"/>
    </source>
</evidence>
<dbReference type="EMBL" id="FPHL01000014">
    <property type="protein sequence ID" value="SFV57032.1"/>
    <property type="molecule type" value="Genomic_DNA"/>
</dbReference>
<dbReference type="InterPro" id="IPR029063">
    <property type="entry name" value="SAM-dependent_MTases_sf"/>
</dbReference>
<organism evidence="2">
    <name type="scientific">hydrothermal vent metagenome</name>
    <dbReference type="NCBI Taxonomy" id="652676"/>
    <lineage>
        <taxon>unclassified sequences</taxon>
        <taxon>metagenomes</taxon>
        <taxon>ecological metagenomes</taxon>
    </lineage>
</organism>
<name>A0A1W1BUA7_9ZZZZ</name>
<dbReference type="GO" id="GO:0008757">
    <property type="term" value="F:S-adenosylmethionine-dependent methyltransferase activity"/>
    <property type="evidence" value="ECO:0007669"/>
    <property type="project" value="InterPro"/>
</dbReference>
<feature type="domain" description="Methyltransferase type 11" evidence="1">
    <location>
        <begin position="49"/>
        <end position="136"/>
    </location>
</feature>
<dbReference type="Pfam" id="PF08241">
    <property type="entry name" value="Methyltransf_11"/>
    <property type="match status" value="1"/>
</dbReference>
<proteinExistence type="predicted"/>
<protein>
    <submittedName>
        <fullName evidence="2">Biotin synthesis protein BioC</fullName>
    </submittedName>
</protein>
<sequence>MGKKEKKTSNASKEFSRFAKAYDQYSIIQSEVAKTLVSKLPENSYKTIIDIGAGSGRVYQNLLSQNISFEHFIALDSSSEMLEIHPDAKSVKKVCSDFNCTEVFDTLEQTEDTLLLSSSALQWSTDPEATFVRLSQLASRAHFAIFTSNTFKTLHQSAGIHSPIYSTDRLKSAIGKHYHANYEVRQYKLHFDAVYEMFRYIKKSGVSGGEKKLGYKETKVLMEKYPLDYLEFEVLFAEGKRR</sequence>
<dbReference type="InterPro" id="IPR013216">
    <property type="entry name" value="Methyltransf_11"/>
</dbReference>
<dbReference type="SUPFAM" id="SSF53335">
    <property type="entry name" value="S-adenosyl-L-methionine-dependent methyltransferases"/>
    <property type="match status" value="1"/>
</dbReference>
<gene>
    <name evidence="2" type="ORF">MNB_SV-10-487</name>
</gene>
<evidence type="ECO:0000313" key="2">
    <source>
        <dbReference type="EMBL" id="SFV57032.1"/>
    </source>
</evidence>
<accession>A0A1W1BUA7</accession>
<dbReference type="AlphaFoldDB" id="A0A1W1BUA7"/>